<protein>
    <submittedName>
        <fullName evidence="1">Uncharacterized protein</fullName>
    </submittedName>
</protein>
<comment type="caution">
    <text evidence="1">The sequence shown here is derived from an EMBL/GenBank/DDBJ whole genome shotgun (WGS) entry which is preliminary data.</text>
</comment>
<gene>
    <name evidence="1" type="ORF">MtrunA17_Chr6g0466071</name>
</gene>
<evidence type="ECO:0000313" key="1">
    <source>
        <dbReference type="EMBL" id="RHN51219.1"/>
    </source>
</evidence>
<dbReference type="Gramene" id="rna35616">
    <property type="protein sequence ID" value="RHN51219.1"/>
    <property type="gene ID" value="gene35616"/>
</dbReference>
<organism evidence="1">
    <name type="scientific">Medicago truncatula</name>
    <name type="common">Barrel medic</name>
    <name type="synonym">Medicago tribuloides</name>
    <dbReference type="NCBI Taxonomy" id="3880"/>
    <lineage>
        <taxon>Eukaryota</taxon>
        <taxon>Viridiplantae</taxon>
        <taxon>Streptophyta</taxon>
        <taxon>Embryophyta</taxon>
        <taxon>Tracheophyta</taxon>
        <taxon>Spermatophyta</taxon>
        <taxon>Magnoliopsida</taxon>
        <taxon>eudicotyledons</taxon>
        <taxon>Gunneridae</taxon>
        <taxon>Pentapetalae</taxon>
        <taxon>rosids</taxon>
        <taxon>fabids</taxon>
        <taxon>Fabales</taxon>
        <taxon>Fabaceae</taxon>
        <taxon>Papilionoideae</taxon>
        <taxon>50 kb inversion clade</taxon>
        <taxon>NPAAA clade</taxon>
        <taxon>Hologalegina</taxon>
        <taxon>IRL clade</taxon>
        <taxon>Trifolieae</taxon>
        <taxon>Medicago</taxon>
    </lineage>
</organism>
<dbReference type="Proteomes" id="UP000265566">
    <property type="component" value="Chromosome 6"/>
</dbReference>
<name>A0A396HD53_MEDTR</name>
<reference evidence="1" key="1">
    <citation type="journal article" date="2018" name="Nat. Plants">
        <title>Whole-genome landscape of Medicago truncatula symbiotic genes.</title>
        <authorList>
            <person name="Pecrix Y."/>
            <person name="Gamas P."/>
            <person name="Carrere S."/>
        </authorList>
    </citation>
    <scope>NUCLEOTIDE SEQUENCE</scope>
    <source>
        <tissue evidence="1">Leaves</tissue>
    </source>
</reference>
<proteinExistence type="predicted"/>
<dbReference type="AlphaFoldDB" id="A0A396HD53"/>
<accession>A0A396HD53</accession>
<dbReference type="EMBL" id="PSQE01000006">
    <property type="protein sequence ID" value="RHN51219.1"/>
    <property type="molecule type" value="Genomic_DNA"/>
</dbReference>
<sequence length="45" mass="5455">MYVCSLSVCILYYQIQGNEVCLLFRIMLLELLPRVCDRIRKWCQK</sequence>